<dbReference type="GO" id="GO:0005634">
    <property type="term" value="C:nucleus"/>
    <property type="evidence" value="ECO:0007669"/>
    <property type="project" value="TreeGrafter"/>
</dbReference>
<dbReference type="GO" id="GO:0035861">
    <property type="term" value="C:site of double-strand break"/>
    <property type="evidence" value="ECO:0007669"/>
    <property type="project" value="TreeGrafter"/>
</dbReference>
<proteinExistence type="predicted"/>
<reference evidence="2 3" key="1">
    <citation type="journal article" date="2019" name="Commun. Biol.">
        <title>The bagworm genome reveals a unique fibroin gene that provides high tensile strength.</title>
        <authorList>
            <person name="Kono N."/>
            <person name="Nakamura H."/>
            <person name="Ohtoshi R."/>
            <person name="Tomita M."/>
            <person name="Numata K."/>
            <person name="Arakawa K."/>
        </authorList>
    </citation>
    <scope>NUCLEOTIDE SEQUENCE [LARGE SCALE GENOMIC DNA]</scope>
</reference>
<dbReference type="OrthoDB" id="7456848at2759"/>
<dbReference type="GO" id="GO:0044774">
    <property type="term" value="P:mitotic DNA integrity checkpoint signaling"/>
    <property type="evidence" value="ECO:0007669"/>
    <property type="project" value="TreeGrafter"/>
</dbReference>
<dbReference type="GO" id="GO:0015074">
    <property type="term" value="P:DNA integration"/>
    <property type="evidence" value="ECO:0007669"/>
    <property type="project" value="TreeGrafter"/>
</dbReference>
<dbReference type="Proteomes" id="UP000299102">
    <property type="component" value="Unassembled WGS sequence"/>
</dbReference>
<dbReference type="InterPro" id="IPR052709">
    <property type="entry name" value="Transposase-MT_Hybrid"/>
</dbReference>
<dbReference type="GO" id="GO:0032259">
    <property type="term" value="P:methylation"/>
    <property type="evidence" value="ECO:0007669"/>
    <property type="project" value="UniProtKB-KW"/>
</dbReference>
<feature type="compositionally biased region" description="Polar residues" evidence="1">
    <location>
        <begin position="17"/>
        <end position="32"/>
    </location>
</feature>
<keyword evidence="2" id="KW-0489">Methyltransferase</keyword>
<comment type="caution">
    <text evidence="2">The sequence shown here is derived from an EMBL/GenBank/DDBJ whole genome shotgun (WGS) entry which is preliminary data.</text>
</comment>
<dbReference type="GO" id="GO:0006303">
    <property type="term" value="P:double-strand break repair via nonhomologous end joining"/>
    <property type="evidence" value="ECO:0007669"/>
    <property type="project" value="TreeGrafter"/>
</dbReference>
<dbReference type="GO" id="GO:0046975">
    <property type="term" value="F:histone H3K36 methyltransferase activity"/>
    <property type="evidence" value="ECO:0007669"/>
    <property type="project" value="TreeGrafter"/>
</dbReference>
<dbReference type="PANTHER" id="PTHR46060:SF2">
    <property type="entry name" value="HISTONE-LYSINE N-METHYLTRANSFERASE SETMAR"/>
    <property type="match status" value="1"/>
</dbReference>
<gene>
    <name evidence="2" type="primary">SETMAR</name>
    <name evidence="2" type="ORF">EVAR_8157_1</name>
</gene>
<feature type="region of interest" description="Disordered" evidence="1">
    <location>
        <begin position="1"/>
        <end position="40"/>
    </location>
</feature>
<name>A0A4C1TT63_EUMVA</name>
<dbReference type="GO" id="GO:0044547">
    <property type="term" value="F:DNA topoisomerase binding"/>
    <property type="evidence" value="ECO:0007669"/>
    <property type="project" value="TreeGrafter"/>
</dbReference>
<dbReference type="PANTHER" id="PTHR46060">
    <property type="entry name" value="MARINER MOS1 TRANSPOSASE-LIKE PROTEIN"/>
    <property type="match status" value="1"/>
</dbReference>
<dbReference type="Gene3D" id="3.30.420.10">
    <property type="entry name" value="Ribonuclease H-like superfamily/Ribonuclease H"/>
    <property type="match status" value="1"/>
</dbReference>
<dbReference type="GO" id="GO:0042800">
    <property type="term" value="F:histone H3K4 methyltransferase activity"/>
    <property type="evidence" value="ECO:0007669"/>
    <property type="project" value="TreeGrafter"/>
</dbReference>
<evidence type="ECO:0000256" key="1">
    <source>
        <dbReference type="SAM" id="MobiDB-lite"/>
    </source>
</evidence>
<accession>A0A4C1TT63</accession>
<dbReference type="GO" id="GO:0000793">
    <property type="term" value="C:condensed chromosome"/>
    <property type="evidence" value="ECO:0007669"/>
    <property type="project" value="TreeGrafter"/>
</dbReference>
<dbReference type="GO" id="GO:0003690">
    <property type="term" value="F:double-stranded DNA binding"/>
    <property type="evidence" value="ECO:0007669"/>
    <property type="project" value="TreeGrafter"/>
</dbReference>
<evidence type="ECO:0000313" key="3">
    <source>
        <dbReference type="Proteomes" id="UP000299102"/>
    </source>
</evidence>
<dbReference type="EMBL" id="BGZK01000084">
    <property type="protein sequence ID" value="GBP17094.1"/>
    <property type="molecule type" value="Genomic_DNA"/>
</dbReference>
<organism evidence="2 3">
    <name type="scientific">Eumeta variegata</name>
    <name type="common">Bagworm moth</name>
    <name type="synonym">Eumeta japonica</name>
    <dbReference type="NCBI Taxonomy" id="151549"/>
    <lineage>
        <taxon>Eukaryota</taxon>
        <taxon>Metazoa</taxon>
        <taxon>Ecdysozoa</taxon>
        <taxon>Arthropoda</taxon>
        <taxon>Hexapoda</taxon>
        <taxon>Insecta</taxon>
        <taxon>Pterygota</taxon>
        <taxon>Neoptera</taxon>
        <taxon>Endopterygota</taxon>
        <taxon>Lepidoptera</taxon>
        <taxon>Glossata</taxon>
        <taxon>Ditrysia</taxon>
        <taxon>Tineoidea</taxon>
        <taxon>Psychidae</taxon>
        <taxon>Oiketicinae</taxon>
        <taxon>Eumeta</taxon>
    </lineage>
</organism>
<sequence>MSPTENRQTAKRATAKRLQTTLTSKLASSGSDKSNKEEFKKLDEECNNSVEPANSECTSVSEHFEVTDAARECASPLSGITATKLMRTLATKKREFFHMRKRLFSQQYALIELFATLKELESRIGASGEDQLGEMRVLSVTQWPAHDLLLLVREDLTPPTDSDLNSLIGHYCQQLMRLKQEVEKKRPELINRKSVIFHYINARPHASIAIQQILRKFCWEVNPPYSTDLLPLDFHLFRYLQNSLGFEVLERQREELDSILGEVTAMAEELISRRVALVNFIRDKYKVERLTFSKNQEWKTKNLEIDNETEQIQKHVVDVVTNTRKRVSRIMEIAKIPWIDRETLVKKLEKAHREALVLQNKLQDNVKKYGDTPQNHKQSLISEKPKAGNVADSLGINCSKLDKQIITIP</sequence>
<dbReference type="GO" id="GO:0000014">
    <property type="term" value="F:single-stranded DNA endodeoxyribonuclease activity"/>
    <property type="evidence" value="ECO:0007669"/>
    <property type="project" value="TreeGrafter"/>
</dbReference>
<dbReference type="GO" id="GO:0003697">
    <property type="term" value="F:single-stranded DNA binding"/>
    <property type="evidence" value="ECO:0007669"/>
    <property type="project" value="TreeGrafter"/>
</dbReference>
<evidence type="ECO:0000313" key="2">
    <source>
        <dbReference type="EMBL" id="GBP17094.1"/>
    </source>
</evidence>
<keyword evidence="3" id="KW-1185">Reference proteome</keyword>
<protein>
    <submittedName>
        <fullName evidence="2">Histone-lysine N-methyltransferase SETMAR</fullName>
    </submittedName>
</protein>
<dbReference type="AlphaFoldDB" id="A0A4C1TT63"/>
<dbReference type="GO" id="GO:0000729">
    <property type="term" value="P:DNA double-strand break processing"/>
    <property type="evidence" value="ECO:0007669"/>
    <property type="project" value="TreeGrafter"/>
</dbReference>
<dbReference type="GO" id="GO:0031297">
    <property type="term" value="P:replication fork processing"/>
    <property type="evidence" value="ECO:0007669"/>
    <property type="project" value="TreeGrafter"/>
</dbReference>
<dbReference type="InterPro" id="IPR036397">
    <property type="entry name" value="RNaseH_sf"/>
</dbReference>
<keyword evidence="2" id="KW-0808">Transferase</keyword>